<dbReference type="InterPro" id="IPR015915">
    <property type="entry name" value="Kelch-typ_b-propeller"/>
</dbReference>
<reference evidence="5 6" key="1">
    <citation type="journal article" date="2015" name="Sci. Rep.">
        <title>Genome of the facultative scuticociliatosis pathogen Pseudocohnilembus persalinus provides insight into its virulence through horizontal gene transfer.</title>
        <authorList>
            <person name="Xiong J."/>
            <person name="Wang G."/>
            <person name="Cheng J."/>
            <person name="Tian M."/>
            <person name="Pan X."/>
            <person name="Warren A."/>
            <person name="Jiang C."/>
            <person name="Yuan D."/>
            <person name="Miao W."/>
        </authorList>
    </citation>
    <scope>NUCLEOTIDE SEQUENCE [LARGE SCALE GENOMIC DNA]</scope>
    <source>
        <strain evidence="5">36N120E</strain>
    </source>
</reference>
<dbReference type="Gene3D" id="2.120.10.80">
    <property type="entry name" value="Kelch-type beta propeller"/>
    <property type="match status" value="2"/>
</dbReference>
<evidence type="ECO:0000256" key="1">
    <source>
        <dbReference type="ARBA" id="ARBA00022441"/>
    </source>
</evidence>
<name>A0A0V0R774_PSEPJ</name>
<dbReference type="PANTHER" id="PTHR46093">
    <property type="entry name" value="ACYL-COA-BINDING DOMAIN-CONTAINING PROTEIN 5"/>
    <property type="match status" value="1"/>
</dbReference>
<keyword evidence="3" id="KW-0175">Coiled coil</keyword>
<comment type="caution">
    <text evidence="5">The sequence shown here is derived from an EMBL/GenBank/DDBJ whole genome shotgun (WGS) entry which is preliminary data.</text>
</comment>
<dbReference type="Pfam" id="PF24681">
    <property type="entry name" value="Kelch_KLHDC2_KLHL20_DRC7"/>
    <property type="match status" value="2"/>
</dbReference>
<evidence type="ECO:0000256" key="3">
    <source>
        <dbReference type="SAM" id="Coils"/>
    </source>
</evidence>
<evidence type="ECO:0000256" key="2">
    <source>
        <dbReference type="ARBA" id="ARBA00022737"/>
    </source>
</evidence>
<dbReference type="OrthoDB" id="287390at2759"/>
<dbReference type="PANTHER" id="PTHR46093:SF18">
    <property type="entry name" value="FIBRONECTIN TYPE-III DOMAIN-CONTAINING PROTEIN"/>
    <property type="match status" value="1"/>
</dbReference>
<gene>
    <name evidence="5" type="ORF">PPERSA_02751</name>
</gene>
<feature type="compositionally biased region" description="Polar residues" evidence="4">
    <location>
        <begin position="64"/>
        <end position="78"/>
    </location>
</feature>
<feature type="region of interest" description="Disordered" evidence="4">
    <location>
        <begin position="48"/>
        <end position="79"/>
    </location>
</feature>
<evidence type="ECO:0000256" key="4">
    <source>
        <dbReference type="SAM" id="MobiDB-lite"/>
    </source>
</evidence>
<keyword evidence="1" id="KW-0880">Kelch repeat</keyword>
<sequence length="666" mass="77473">MSLKSLFWKRIDLKKQEINPKIEPGQQLTYLTDFNKYLFFGGLEQQKQNHNKNQSNDKEKQDNKNNLQGDGTPNSQKSGGIKFSLGAKPSFNLGGQKSGGLKFSITNSTANNNTQDFVYILDPAEYTWKEQICSGKIPTKRVNFFSWYEAPYYFIYGGEGVNGKILNDMYVLNIENWEWKRFFWLDGPQPKADSQLVNMGVNKYLIGGASMPENWVYNQVWMFHFENVVWNTSGNELPGIYWEQIEIQNDEDFKPLKAFSAVKVSESQIYIFGGYNQNKQCTDTSILLDVESQTISEFETKGTKPSPRAYHKMLPVKDNLVCLFGGVSCPEDAIKGPTSTMLNDFYILNLKEGYFTRPNVGGYQPSSRYNFAMAGNQSEMASEIMLLGGKSSENLCDKYIYILGEMIKDEKEYWGERDLSSKQQFEEYRVALKNNKKKKEELNNVSLQTLEFSQAEKIMNEDKRKIAELEILLKKLRNENEQNNQNLQKYKIQQQKKNQEHIITKQNYEIESQQIEQKNNELQDFVGQISTLLAYERKRRKLHSLKSFQLQDCLRKAENLIITIDSVYSKGQKDDLIEGVLTDDAIKKIDRKKKEHKKQLSVFKEDFELIYENEKKIKKEAKEKKNNLKQSKIMVSQQWKNFLSPEEQRMFQVKFEGYGTPKNGKK</sequence>
<feature type="coiled-coil region" evidence="3">
    <location>
        <begin position="586"/>
        <end position="638"/>
    </location>
</feature>
<dbReference type="SUPFAM" id="SSF50965">
    <property type="entry name" value="Galactose oxidase, central domain"/>
    <property type="match status" value="1"/>
</dbReference>
<dbReference type="Proteomes" id="UP000054937">
    <property type="component" value="Unassembled WGS sequence"/>
</dbReference>
<dbReference type="EMBL" id="LDAU01000031">
    <property type="protein sequence ID" value="KRX10334.1"/>
    <property type="molecule type" value="Genomic_DNA"/>
</dbReference>
<proteinExistence type="predicted"/>
<keyword evidence="6" id="KW-1185">Reference proteome</keyword>
<dbReference type="AlphaFoldDB" id="A0A0V0R774"/>
<organism evidence="5 6">
    <name type="scientific">Pseudocohnilembus persalinus</name>
    <name type="common">Ciliate</name>
    <dbReference type="NCBI Taxonomy" id="266149"/>
    <lineage>
        <taxon>Eukaryota</taxon>
        <taxon>Sar</taxon>
        <taxon>Alveolata</taxon>
        <taxon>Ciliophora</taxon>
        <taxon>Intramacronucleata</taxon>
        <taxon>Oligohymenophorea</taxon>
        <taxon>Scuticociliatia</taxon>
        <taxon>Philasterida</taxon>
        <taxon>Pseudocohnilembidae</taxon>
        <taxon>Pseudocohnilembus</taxon>
    </lineage>
</organism>
<dbReference type="InParanoid" id="A0A0V0R774"/>
<dbReference type="OMA" id="GYWSKPV"/>
<dbReference type="InterPro" id="IPR011043">
    <property type="entry name" value="Gal_Oxase/kelch_b-propeller"/>
</dbReference>
<accession>A0A0V0R774</accession>
<evidence type="ECO:0000313" key="5">
    <source>
        <dbReference type="EMBL" id="KRX10334.1"/>
    </source>
</evidence>
<protein>
    <submittedName>
        <fullName evidence="5">Galactose oxidase/kelch, beta-propeller</fullName>
    </submittedName>
</protein>
<evidence type="ECO:0000313" key="6">
    <source>
        <dbReference type="Proteomes" id="UP000054937"/>
    </source>
</evidence>
<feature type="coiled-coil region" evidence="3">
    <location>
        <begin position="425"/>
        <end position="525"/>
    </location>
</feature>
<keyword evidence="2" id="KW-0677">Repeat</keyword>